<reference evidence="2 5" key="2">
    <citation type="submission" date="2018-05" db="EMBL/GenBank/DDBJ databases">
        <title>Genomic Encyclopedia of Type Strains, Phase IV (KMG-IV): sequencing the most valuable type-strain genomes for metagenomic binning, comparative biology and taxonomic classification.</title>
        <authorList>
            <person name="Goeker M."/>
        </authorList>
    </citation>
    <scope>NUCLEOTIDE SEQUENCE [LARGE SCALE GENOMIC DNA]</scope>
    <source>
        <strain evidence="2 5">DSM 28816</strain>
    </source>
</reference>
<evidence type="ECO:0000313" key="3">
    <source>
        <dbReference type="EMBL" id="RDY33150.1"/>
    </source>
</evidence>
<name>A0A255IA94_9FIRM</name>
<keyword evidence="1" id="KW-0812">Transmembrane</keyword>
<dbReference type="RefSeq" id="WP_094378117.1">
    <property type="nucleotide sequence ID" value="NZ_NOKA02000001.1"/>
</dbReference>
<evidence type="ECO:0000313" key="2">
    <source>
        <dbReference type="EMBL" id="PXV95784.1"/>
    </source>
</evidence>
<dbReference type="Proteomes" id="UP000247523">
    <property type="component" value="Unassembled WGS sequence"/>
</dbReference>
<dbReference type="EMBL" id="NOKA02000001">
    <property type="protein sequence ID" value="RDY33150.1"/>
    <property type="molecule type" value="Genomic_DNA"/>
</dbReference>
<dbReference type="OrthoDB" id="1863318at2"/>
<accession>A0A255IA94</accession>
<protein>
    <submittedName>
        <fullName evidence="2">Uncharacterized protein</fullName>
    </submittedName>
</protein>
<dbReference type="Proteomes" id="UP000216411">
    <property type="component" value="Unassembled WGS sequence"/>
</dbReference>
<reference evidence="3 4" key="1">
    <citation type="journal article" date="2017" name="Genome Announc.">
        <title>Draft Genome Sequence of a Sporulating and Motile Strain of Lachnotalea glycerini Isolated from Water in Quebec City, Canada.</title>
        <authorList>
            <person name="Maheux A.F."/>
            <person name="Boudreau D.K."/>
            <person name="Berube E."/>
            <person name="Boissinot M."/>
            <person name="Raymond F."/>
            <person name="Brodeur S."/>
            <person name="Corbeil J."/>
            <person name="Isabel S."/>
            <person name="Omar R.F."/>
            <person name="Bergeron M.G."/>
        </authorList>
    </citation>
    <scope>NUCLEOTIDE SEQUENCE [LARGE SCALE GENOMIC DNA]</scope>
    <source>
        <strain evidence="3 4">CCRI-19302</strain>
    </source>
</reference>
<sequence length="101" mass="11801">MYISINRKKMISWFICIFLIMVLSLSYLFIVTHKKHQCTGDKCPICEQLQLAEHIIAQIKTAVLPAIILLVSNIFVYESKKNVHIFHESDTLIKRKVRLND</sequence>
<comment type="caution">
    <text evidence="2">The sequence shown here is derived from an EMBL/GenBank/DDBJ whole genome shotgun (WGS) entry which is preliminary data.</text>
</comment>
<keyword evidence="4" id="KW-1185">Reference proteome</keyword>
<evidence type="ECO:0000313" key="5">
    <source>
        <dbReference type="Proteomes" id="UP000247523"/>
    </source>
</evidence>
<keyword evidence="1" id="KW-0472">Membrane</keyword>
<reference evidence="3" key="3">
    <citation type="submission" date="2018-07" db="EMBL/GenBank/DDBJ databases">
        <authorList>
            <person name="Quirk P.G."/>
            <person name="Krulwich T.A."/>
        </authorList>
    </citation>
    <scope>NUCLEOTIDE SEQUENCE</scope>
    <source>
        <strain evidence="3">CCRI-19302</strain>
    </source>
</reference>
<gene>
    <name evidence="2" type="ORF">C8E03_101414</name>
    <name evidence="3" type="ORF">CG710_001090</name>
</gene>
<feature type="transmembrane region" description="Helical" evidence="1">
    <location>
        <begin position="12"/>
        <end position="30"/>
    </location>
</feature>
<evidence type="ECO:0000313" key="4">
    <source>
        <dbReference type="Proteomes" id="UP000216411"/>
    </source>
</evidence>
<dbReference type="EMBL" id="QICS01000001">
    <property type="protein sequence ID" value="PXV95784.1"/>
    <property type="molecule type" value="Genomic_DNA"/>
</dbReference>
<keyword evidence="1" id="KW-1133">Transmembrane helix</keyword>
<evidence type="ECO:0000256" key="1">
    <source>
        <dbReference type="SAM" id="Phobius"/>
    </source>
</evidence>
<dbReference type="AlphaFoldDB" id="A0A255IA94"/>
<proteinExistence type="predicted"/>
<organism evidence="2 5">
    <name type="scientific">Lachnotalea glycerini</name>
    <dbReference type="NCBI Taxonomy" id="1763509"/>
    <lineage>
        <taxon>Bacteria</taxon>
        <taxon>Bacillati</taxon>
        <taxon>Bacillota</taxon>
        <taxon>Clostridia</taxon>
        <taxon>Lachnospirales</taxon>
        <taxon>Lachnospiraceae</taxon>
        <taxon>Lachnotalea</taxon>
    </lineage>
</organism>